<gene>
    <name evidence="5" type="ORF">CALMAC_LOCUS632</name>
</gene>
<organism evidence="5 6">
    <name type="scientific">Callosobruchus maculatus</name>
    <name type="common">Southern cowpea weevil</name>
    <name type="synonym">Pulse bruchid</name>
    <dbReference type="NCBI Taxonomy" id="64391"/>
    <lineage>
        <taxon>Eukaryota</taxon>
        <taxon>Metazoa</taxon>
        <taxon>Ecdysozoa</taxon>
        <taxon>Arthropoda</taxon>
        <taxon>Hexapoda</taxon>
        <taxon>Insecta</taxon>
        <taxon>Pterygota</taxon>
        <taxon>Neoptera</taxon>
        <taxon>Endopterygota</taxon>
        <taxon>Coleoptera</taxon>
        <taxon>Polyphaga</taxon>
        <taxon>Cucujiformia</taxon>
        <taxon>Chrysomeloidea</taxon>
        <taxon>Chrysomelidae</taxon>
        <taxon>Bruchinae</taxon>
        <taxon>Bruchini</taxon>
        <taxon>Callosobruchus</taxon>
    </lineage>
</organism>
<evidence type="ECO:0000313" key="6">
    <source>
        <dbReference type="Proteomes" id="UP000410492"/>
    </source>
</evidence>
<dbReference type="GO" id="GO:0016301">
    <property type="term" value="F:kinase activity"/>
    <property type="evidence" value="ECO:0007669"/>
    <property type="project" value="InterPro"/>
</dbReference>
<evidence type="ECO:0000259" key="4">
    <source>
        <dbReference type="Pfam" id="PF01326"/>
    </source>
</evidence>
<feature type="transmembrane region" description="Helical" evidence="2">
    <location>
        <begin position="12"/>
        <end position="30"/>
    </location>
</feature>
<dbReference type="Pfam" id="PF01326">
    <property type="entry name" value="PPDK_N"/>
    <property type="match status" value="1"/>
</dbReference>
<comment type="similarity">
    <text evidence="1">Belongs to the PEP-utilizing enzyme family.</text>
</comment>
<evidence type="ECO:0008006" key="7">
    <source>
        <dbReference type="Google" id="ProtNLM"/>
    </source>
</evidence>
<dbReference type="Gene3D" id="3.30.1490.20">
    <property type="entry name" value="ATP-grasp fold, A domain"/>
    <property type="match status" value="1"/>
</dbReference>
<dbReference type="InterPro" id="IPR002192">
    <property type="entry name" value="PPDK_AMP/ATP-bd"/>
</dbReference>
<dbReference type="Pfam" id="PF00391">
    <property type="entry name" value="PEP-utilizers"/>
    <property type="match status" value="1"/>
</dbReference>
<keyword evidence="6" id="KW-1185">Reference proteome</keyword>
<evidence type="ECO:0000259" key="3">
    <source>
        <dbReference type="Pfam" id="PF00391"/>
    </source>
</evidence>
<evidence type="ECO:0000256" key="1">
    <source>
        <dbReference type="ARBA" id="ARBA00007837"/>
    </source>
</evidence>
<dbReference type="InterPro" id="IPR008279">
    <property type="entry name" value="PEP-util_enz_mobile_dom"/>
</dbReference>
<evidence type="ECO:0000313" key="5">
    <source>
        <dbReference type="EMBL" id="VEN34432.1"/>
    </source>
</evidence>
<dbReference type="InterPro" id="IPR036637">
    <property type="entry name" value="Phosphohistidine_dom_sf"/>
</dbReference>
<dbReference type="PANTHER" id="PTHR43615">
    <property type="entry name" value="PHOSPHOENOLPYRUVATE SYNTHASE-RELATED"/>
    <property type="match status" value="1"/>
</dbReference>
<accession>A0A653BFT1</accession>
<reference evidence="5 6" key="1">
    <citation type="submission" date="2019-01" db="EMBL/GenBank/DDBJ databases">
        <authorList>
            <person name="Sayadi A."/>
        </authorList>
    </citation>
    <scope>NUCLEOTIDE SEQUENCE [LARGE SCALE GENOMIC DNA]</scope>
</reference>
<dbReference type="Proteomes" id="UP000410492">
    <property type="component" value="Unassembled WGS sequence"/>
</dbReference>
<keyword evidence="2" id="KW-0472">Membrane</keyword>
<dbReference type="InterPro" id="IPR051549">
    <property type="entry name" value="PEP_Utilizing_Enz"/>
</dbReference>
<feature type="domain" description="PEP-utilising enzyme mobile" evidence="3">
    <location>
        <begin position="1227"/>
        <end position="1296"/>
    </location>
</feature>
<dbReference type="InterPro" id="IPR013815">
    <property type="entry name" value="ATP_grasp_subdomain_1"/>
</dbReference>
<dbReference type="PANTHER" id="PTHR43615:SF1">
    <property type="entry name" value="PPDK_N DOMAIN-CONTAINING PROTEIN"/>
    <property type="match status" value="1"/>
</dbReference>
<evidence type="ECO:0000256" key="2">
    <source>
        <dbReference type="SAM" id="Phobius"/>
    </source>
</evidence>
<dbReference type="SUPFAM" id="SSF52009">
    <property type="entry name" value="Phosphohistidine domain"/>
    <property type="match status" value="1"/>
</dbReference>
<dbReference type="EMBL" id="CAACVG010000694">
    <property type="protein sequence ID" value="VEN34432.1"/>
    <property type="molecule type" value="Genomic_DNA"/>
</dbReference>
<protein>
    <recommendedName>
        <fullName evidence="7">Phosphoenolpyruvate synthase</fullName>
    </recommendedName>
</protein>
<proteinExistence type="inferred from homology"/>
<dbReference type="Gene3D" id="3.30.470.20">
    <property type="entry name" value="ATP-grasp fold, B domain"/>
    <property type="match status" value="1"/>
</dbReference>
<keyword evidence="2" id="KW-0812">Transmembrane</keyword>
<name>A0A653BFT1_CALMS</name>
<dbReference type="SUPFAM" id="SSF56059">
    <property type="entry name" value="Glutathione synthetase ATP-binding domain-like"/>
    <property type="match status" value="1"/>
</dbReference>
<sequence>MPSKISQLVYYAGYHLALFITPWIIYFIFLKERNRDNTRDRYNGKDIFYPIKYVVAKRKVKHYQQKWKKYINRLGGDLETRILIPNEHHVNIQNFYGVDRHGNSLSVKFAIAVDNIVEIFICLRLENGSTYIFPEYNYMVETNLAKQQWKAKGLEIEVLEPFRRLRVIFNGVLHNVSSQQNEHVIFKFIFNSAASPRFIPHDVDGSQMASSLAKEYWRDGSWANLLQNQIGFDQFGALKGLVRIGDSSHEYYLNLPCCRSKDFGIGDKFVTSRALKVYIVDDYGNLIHFVLKSFKNGCSQMNYGNVYTSDCKLLTLRDIDIQLIDAAPQKVIPEMMTVHVKVENKVFKCVVHLKRNRTTIGAIDRKYGYEIFNVPAECDVNCFQGNAVVEFWYTREGSSLYIPRRRLHEETVSPLPSDLVVDIRSNSAKVLQITGGKGNSLALLASLNSATFSVPEGFIVTVNSYRKQLSSHIELQKAISLIDDICCGRVKGDLDYACRETVELFKSSNMSGEVEEAVKSQLRKYDSDMKCGWAVRSSAIGEDSDELSAAGQNDTFLGCQSIEKILDSILACWGSLYTYQSVKYRWQHGLPILSDMAVVIQRMVPADCAGVLFTCHPTTCNPLEMVVTSNFGLGETVVSGESDPDTFILKKTWDGKISASSTSSGLKNKVMKMSSDGVIEVSNIKDGQLSLSDKQVLLLGKVGIDLEEVFGNPRDIEWAFHEDKLHILQSRPITTLNTWSDYEFDHETDSPILTDHSVLTIANVKEVIPNGMTVLTETSVMKCVDSSIQRVAHQSYDPCSTTGIRPFIHHAMMDVVTTMHKNVAKDVQVSSLILDLAIFGHPVLDNKLNDILIQRNGITPPTIKLKEFLRAMKAVFQNKQTLKESVDACNRINLEELTKGSISTIYRKIAEALNELEIVAMCHSRTTTVSVFYQVVVINTLLEGQSQLSMDHYADFASILSSCEDVVSAEIPSYLKEISRTVQEHGLAEEFCRLQPDKSIEWLEEKCPEAYKQLINFLKKHGHRNLGEFEVIEKSWAEDPTQLIPMLQANARNDKRAQNAKMTVDEIVRNLKSPKSRITRYIVRYLINKIRVAVGVREQSKAEFIRTINKIRLGYRALAEQMVHHGILPSADLIYHLTFYELGEIINERNPVLIARAVRRQKLYPKWKHLRFPELIYGLPVPEDADDRKIAVFTDSDQVCKGTPVCTGIVRGRACVINSLDEIGQLQTGDILITYSTDIGWSPYFPMLSGLVTELGGLVSHGAVVAREYGLPCIVGVKDATCCFKTGDFVILNGHIGQIGKG</sequence>
<dbReference type="OrthoDB" id="6123450at2759"/>
<feature type="domain" description="Pyruvate phosphate dikinase AMP/ATP-binding" evidence="4">
    <location>
        <begin position="433"/>
        <end position="738"/>
    </location>
</feature>
<keyword evidence="2" id="KW-1133">Transmembrane helix</keyword>
<dbReference type="Gene3D" id="3.50.30.10">
    <property type="entry name" value="Phosphohistidine domain"/>
    <property type="match status" value="1"/>
</dbReference>
<dbReference type="GO" id="GO:0005524">
    <property type="term" value="F:ATP binding"/>
    <property type="evidence" value="ECO:0007669"/>
    <property type="project" value="InterPro"/>
</dbReference>